<feature type="binding site" evidence="10">
    <location>
        <position position="83"/>
    </location>
    <ligand>
        <name>NAD(+)</name>
        <dbReference type="ChEBI" id="CHEBI:57540"/>
    </ligand>
</feature>
<feature type="binding site" evidence="10">
    <location>
        <position position="118"/>
    </location>
    <ligand>
        <name>NAD(+)</name>
        <dbReference type="ChEBI" id="CHEBI:57540"/>
    </ligand>
</feature>
<dbReference type="eggNOG" id="COG1004">
    <property type="taxonomic scope" value="Bacteria"/>
</dbReference>
<dbReference type="InterPro" id="IPR013328">
    <property type="entry name" value="6PGD_dom2"/>
</dbReference>
<gene>
    <name evidence="12" type="ORF">MUS1_13230</name>
</gene>
<name>X7E6Z5_9GAMM</name>
<protein>
    <recommendedName>
        <fullName evidence="3 7">UDP-glucose 6-dehydrogenase</fullName>
        <ecNumber evidence="3 7">1.1.1.22</ecNumber>
    </recommendedName>
</protein>
<dbReference type="InterPro" id="IPR014027">
    <property type="entry name" value="UDP-Glc/GDP-Man_DH_C"/>
</dbReference>
<dbReference type="PIRSF" id="PIRSF500134">
    <property type="entry name" value="UDPglc_DH_bac"/>
    <property type="match status" value="1"/>
</dbReference>
<evidence type="ECO:0000256" key="5">
    <source>
        <dbReference type="ARBA" id="ARBA00023027"/>
    </source>
</evidence>
<dbReference type="GO" id="GO:0003979">
    <property type="term" value="F:UDP-glucose 6-dehydrogenase activity"/>
    <property type="evidence" value="ECO:0007669"/>
    <property type="project" value="UniProtKB-EC"/>
</dbReference>
<comment type="similarity">
    <text evidence="2 7">Belongs to the UDP-glucose/GDP-mannose dehydrogenase family.</text>
</comment>
<dbReference type="PANTHER" id="PTHR43750">
    <property type="entry name" value="UDP-GLUCOSE 6-DEHYDROGENASE TUAD"/>
    <property type="match status" value="1"/>
</dbReference>
<organism evidence="12 13">
    <name type="scientific">Marinomonas ushuaiensis DSM 15871</name>
    <dbReference type="NCBI Taxonomy" id="1122207"/>
    <lineage>
        <taxon>Bacteria</taxon>
        <taxon>Pseudomonadati</taxon>
        <taxon>Pseudomonadota</taxon>
        <taxon>Gammaproteobacteria</taxon>
        <taxon>Oceanospirillales</taxon>
        <taxon>Oceanospirillaceae</taxon>
        <taxon>Marinomonas</taxon>
    </lineage>
</organism>
<proteinExistence type="inferred from homology"/>
<dbReference type="SMART" id="SM00984">
    <property type="entry name" value="UDPG_MGDP_dh_C"/>
    <property type="match status" value="1"/>
</dbReference>
<dbReference type="Pfam" id="PF03721">
    <property type="entry name" value="UDPG_MGDP_dh_N"/>
    <property type="match status" value="1"/>
</dbReference>
<evidence type="ECO:0000259" key="11">
    <source>
        <dbReference type="SMART" id="SM00984"/>
    </source>
</evidence>
<dbReference type="AlphaFoldDB" id="X7E6Z5"/>
<feature type="binding site" evidence="9">
    <location>
        <position position="307"/>
    </location>
    <ligand>
        <name>substrate</name>
    </ligand>
</feature>
<feature type="binding site" evidence="9">
    <location>
        <begin position="142"/>
        <end position="145"/>
    </location>
    <ligand>
        <name>substrate</name>
    </ligand>
</feature>
<dbReference type="UniPathway" id="UPA00038">
    <property type="reaction ID" value="UER00491"/>
</dbReference>
<dbReference type="NCBIfam" id="TIGR03026">
    <property type="entry name" value="NDP-sugDHase"/>
    <property type="match status" value="1"/>
</dbReference>
<dbReference type="SUPFAM" id="SSF48179">
    <property type="entry name" value="6-phosphogluconate dehydrogenase C-terminal domain-like"/>
    <property type="match status" value="1"/>
</dbReference>
<feature type="binding site" evidence="9">
    <location>
        <position position="250"/>
    </location>
    <ligand>
        <name>substrate</name>
    </ligand>
</feature>
<feature type="binding site" evidence="9">
    <location>
        <begin position="242"/>
        <end position="246"/>
    </location>
    <ligand>
        <name>substrate</name>
    </ligand>
</feature>
<dbReference type="PIRSF" id="PIRSF000124">
    <property type="entry name" value="UDPglc_GDPman_dh"/>
    <property type="match status" value="1"/>
</dbReference>
<dbReference type="InterPro" id="IPR036291">
    <property type="entry name" value="NAD(P)-bd_dom_sf"/>
</dbReference>
<dbReference type="InterPro" id="IPR001732">
    <property type="entry name" value="UDP-Glc/GDP-Man_DH_N"/>
</dbReference>
<evidence type="ECO:0000256" key="10">
    <source>
        <dbReference type="PIRSR" id="PIRSR500134-3"/>
    </source>
</evidence>
<evidence type="ECO:0000256" key="1">
    <source>
        <dbReference type="ARBA" id="ARBA00004701"/>
    </source>
</evidence>
<keyword evidence="4 7" id="KW-0560">Oxidoreductase</keyword>
<dbReference type="GO" id="GO:0000271">
    <property type="term" value="P:polysaccharide biosynthetic process"/>
    <property type="evidence" value="ECO:0007669"/>
    <property type="project" value="InterPro"/>
</dbReference>
<evidence type="ECO:0000256" key="6">
    <source>
        <dbReference type="ARBA" id="ARBA00047473"/>
    </source>
</evidence>
<dbReference type="InterPro" id="IPR036220">
    <property type="entry name" value="UDP-Glc/GDP-Man_DH_C_sf"/>
</dbReference>
<dbReference type="OrthoDB" id="9803238at2"/>
<dbReference type="GO" id="GO:0006065">
    <property type="term" value="P:UDP-glucuronate biosynthetic process"/>
    <property type="evidence" value="ECO:0007669"/>
    <property type="project" value="UniProtKB-UniPathway"/>
</dbReference>
<evidence type="ECO:0000313" key="12">
    <source>
        <dbReference type="EMBL" id="ETX10936.1"/>
    </source>
</evidence>
<keyword evidence="13" id="KW-1185">Reference proteome</keyword>
<dbReference type="EMBL" id="JAMB01000006">
    <property type="protein sequence ID" value="ETX10936.1"/>
    <property type="molecule type" value="Genomic_DNA"/>
</dbReference>
<dbReference type="SUPFAM" id="SSF51735">
    <property type="entry name" value="NAD(P)-binding Rossmann-fold domains"/>
    <property type="match status" value="1"/>
</dbReference>
<dbReference type="Proteomes" id="UP000054058">
    <property type="component" value="Unassembled WGS sequence"/>
</dbReference>
<feature type="binding site" evidence="9">
    <location>
        <position position="197"/>
    </location>
    <ligand>
        <name>substrate</name>
    </ligand>
</feature>
<evidence type="ECO:0000256" key="8">
    <source>
        <dbReference type="PIRSR" id="PIRSR500134-1"/>
    </source>
</evidence>
<feature type="active site" description="Nucleophile" evidence="8">
    <location>
        <position position="253"/>
    </location>
</feature>
<dbReference type="SUPFAM" id="SSF52413">
    <property type="entry name" value="UDP-glucose/GDP-mannose dehydrogenase C-terminal domain"/>
    <property type="match status" value="1"/>
</dbReference>
<dbReference type="InterPro" id="IPR017476">
    <property type="entry name" value="UDP-Glc/GDP-Man"/>
</dbReference>
<dbReference type="Gene3D" id="3.40.50.720">
    <property type="entry name" value="NAD(P)-binding Rossmann-like Domain"/>
    <property type="match status" value="2"/>
</dbReference>
<evidence type="ECO:0000256" key="7">
    <source>
        <dbReference type="PIRNR" id="PIRNR000124"/>
    </source>
</evidence>
<feature type="binding site" evidence="10">
    <location>
        <position position="145"/>
    </location>
    <ligand>
        <name>NAD(+)</name>
        <dbReference type="ChEBI" id="CHEBI:57540"/>
    </ligand>
</feature>
<dbReference type="RefSeq" id="WP_036161341.1">
    <property type="nucleotide sequence ID" value="NZ_JAMB01000006.1"/>
</dbReference>
<dbReference type="PANTHER" id="PTHR43750:SF2">
    <property type="entry name" value="UDP-GLUCOSE 6-DEHYDROGENASE"/>
    <property type="match status" value="1"/>
</dbReference>
<evidence type="ECO:0000256" key="4">
    <source>
        <dbReference type="ARBA" id="ARBA00023002"/>
    </source>
</evidence>
<feature type="domain" description="UDP-glucose/GDP-mannose dehydrogenase C-terminal" evidence="11">
    <location>
        <begin position="300"/>
        <end position="387"/>
    </location>
</feature>
<evidence type="ECO:0000313" key="13">
    <source>
        <dbReference type="Proteomes" id="UP000054058"/>
    </source>
</evidence>
<dbReference type="Pfam" id="PF00984">
    <property type="entry name" value="UDPG_MGDP_dh"/>
    <property type="match status" value="1"/>
</dbReference>
<dbReference type="STRING" id="1122207.MUS1_13230"/>
<feature type="binding site" evidence="10">
    <location>
        <position position="256"/>
    </location>
    <ligand>
        <name>NAD(+)</name>
        <dbReference type="ChEBI" id="CHEBI:57540"/>
    </ligand>
</feature>
<feature type="binding site" evidence="10">
    <location>
        <position position="34"/>
    </location>
    <ligand>
        <name>NAD(+)</name>
        <dbReference type="ChEBI" id="CHEBI:57540"/>
    </ligand>
</feature>
<dbReference type="EC" id="1.1.1.22" evidence="3 7"/>
<feature type="binding site" evidence="10">
    <location>
        <position position="314"/>
    </location>
    <ligand>
        <name>NAD(+)</name>
        <dbReference type="ChEBI" id="CHEBI:57540"/>
    </ligand>
</feature>
<reference evidence="12 13" key="1">
    <citation type="submission" date="2014-01" db="EMBL/GenBank/DDBJ databases">
        <title>Marinomonas ushuaiensis DSM 15871 Genome Sequencing.</title>
        <authorList>
            <person name="Lai Q."/>
            <person name="Shao Z.S."/>
        </authorList>
    </citation>
    <scope>NUCLEOTIDE SEQUENCE [LARGE SCALE GENOMIC DNA]</scope>
    <source>
        <strain evidence="12 13">DSM 15871</strain>
    </source>
</reference>
<feature type="binding site" evidence="10">
    <location>
        <position position="29"/>
    </location>
    <ligand>
        <name>NAD(+)</name>
        <dbReference type="ChEBI" id="CHEBI:57540"/>
    </ligand>
</feature>
<dbReference type="PATRIC" id="fig|1122207.3.peg.1784"/>
<evidence type="ECO:0000256" key="9">
    <source>
        <dbReference type="PIRSR" id="PIRSR500134-2"/>
    </source>
</evidence>
<dbReference type="Gene3D" id="1.10.1040.10">
    <property type="entry name" value="N-(1-d-carboxylethyl)-l-norvaline Dehydrogenase, domain 2"/>
    <property type="match status" value="1"/>
</dbReference>
<dbReference type="InterPro" id="IPR014026">
    <property type="entry name" value="UDP-Glc/GDP-Man_DH_dimer"/>
</dbReference>
<comment type="caution">
    <text evidence="12">The sequence shown here is derived from an EMBL/GenBank/DDBJ whole genome shotgun (WGS) entry which is preliminary data.</text>
</comment>
<dbReference type="GO" id="GO:0051287">
    <property type="term" value="F:NAD binding"/>
    <property type="evidence" value="ECO:0007669"/>
    <property type="project" value="InterPro"/>
</dbReference>
<dbReference type="InterPro" id="IPR008927">
    <property type="entry name" value="6-PGluconate_DH-like_C_sf"/>
</dbReference>
<feature type="binding site" evidence="9">
    <location>
        <position position="306"/>
    </location>
    <ligand>
        <name>substrate</name>
    </ligand>
</feature>
<sequence length="389" mass="43501">MKIAVAGTGYVGISNALLLAKYNQVVALDIVPEKVEMLNNKQSPIEDKDIERYLLEEELNFVATLDKSEAFTGADFVIIATPTDYDPETNYFNTNHVESVIQDVININPNAIMVIKSTVPVGFTKTARERYSTNNLLFSPEFLREGKALHDNLYPSRIIVGEQSDRAQVFADLLVQGAEKKDIDVLLTDSTEAEAIKLFANTYLAMRVAFFNELDSYAESHDLNSRQIIEGVGLDPRIGSHYNNPSFGYGGYCLPKDTKQLLANYDKVPNNLVRAIVDANVTRKDFVAEAILKNNPKIVGIYRLVMKVGSDNFRASAIQGVMKRIKAKGVEVIVYEPALAEDNFFNSRVIKNLEEFKAISDVIVANRMTDDMLDIQDKVYTRDLFGVDS</sequence>
<keyword evidence="5 7" id="KW-0520">NAD</keyword>
<dbReference type="InterPro" id="IPR028357">
    <property type="entry name" value="UDPglc_DH_bac"/>
</dbReference>
<evidence type="ECO:0000256" key="3">
    <source>
        <dbReference type="ARBA" id="ARBA00012954"/>
    </source>
</evidence>
<evidence type="ECO:0000256" key="2">
    <source>
        <dbReference type="ARBA" id="ARBA00006601"/>
    </source>
</evidence>
<accession>X7E6Z5</accession>
<comment type="catalytic activity">
    <reaction evidence="6 7">
        <text>UDP-alpha-D-glucose + 2 NAD(+) + H2O = UDP-alpha-D-glucuronate + 2 NADH + 3 H(+)</text>
        <dbReference type="Rhea" id="RHEA:23596"/>
        <dbReference type="ChEBI" id="CHEBI:15377"/>
        <dbReference type="ChEBI" id="CHEBI:15378"/>
        <dbReference type="ChEBI" id="CHEBI:57540"/>
        <dbReference type="ChEBI" id="CHEBI:57945"/>
        <dbReference type="ChEBI" id="CHEBI:58052"/>
        <dbReference type="ChEBI" id="CHEBI:58885"/>
        <dbReference type="EC" id="1.1.1.22"/>
    </reaction>
</comment>
<comment type="pathway">
    <text evidence="1">Nucleotide-sugar biosynthesis; UDP-alpha-D-glucuronate biosynthesis; UDP-alpha-D-glucuronate from UDP-alpha-D-glucose: step 1/1.</text>
</comment>